<gene>
    <name evidence="6" type="ORF">GCM10023184_04190</name>
</gene>
<accession>A0ABP8G8B5</accession>
<dbReference type="Proteomes" id="UP001501725">
    <property type="component" value="Unassembled WGS sequence"/>
</dbReference>
<keyword evidence="3 5" id="KW-1133">Transmembrane helix</keyword>
<keyword evidence="7" id="KW-1185">Reference proteome</keyword>
<dbReference type="Pfam" id="PF01040">
    <property type="entry name" value="UbiA"/>
    <property type="match status" value="1"/>
</dbReference>
<evidence type="ECO:0000313" key="7">
    <source>
        <dbReference type="Proteomes" id="UP001501725"/>
    </source>
</evidence>
<feature type="transmembrane region" description="Helical" evidence="5">
    <location>
        <begin position="191"/>
        <end position="211"/>
    </location>
</feature>
<keyword evidence="4 5" id="KW-0472">Membrane</keyword>
<evidence type="ECO:0000256" key="4">
    <source>
        <dbReference type="ARBA" id="ARBA00023136"/>
    </source>
</evidence>
<evidence type="ECO:0000256" key="1">
    <source>
        <dbReference type="ARBA" id="ARBA00004141"/>
    </source>
</evidence>
<feature type="transmembrane region" description="Helical" evidence="5">
    <location>
        <begin position="254"/>
        <end position="274"/>
    </location>
</feature>
<protein>
    <recommendedName>
        <fullName evidence="8">Prenyltransferase</fullName>
    </recommendedName>
</protein>
<feature type="transmembrane region" description="Helical" evidence="5">
    <location>
        <begin position="80"/>
        <end position="103"/>
    </location>
</feature>
<organism evidence="6 7">
    <name type="scientific">Flaviaesturariibacter amylovorans</name>
    <dbReference type="NCBI Taxonomy" id="1084520"/>
    <lineage>
        <taxon>Bacteria</taxon>
        <taxon>Pseudomonadati</taxon>
        <taxon>Bacteroidota</taxon>
        <taxon>Chitinophagia</taxon>
        <taxon>Chitinophagales</taxon>
        <taxon>Chitinophagaceae</taxon>
        <taxon>Flaviaestuariibacter</taxon>
    </lineage>
</organism>
<feature type="transmembrane region" description="Helical" evidence="5">
    <location>
        <begin position="115"/>
        <end position="138"/>
    </location>
</feature>
<feature type="transmembrane region" description="Helical" evidence="5">
    <location>
        <begin position="223"/>
        <end position="242"/>
    </location>
</feature>
<keyword evidence="2 5" id="KW-0812">Transmembrane</keyword>
<sequence>MLRFPFSLFLLPVYLFALSQLPAVDGAKAAWIFAILHFLVYPASNGYNSYMDRDETPIGGLARPMQPTRQLFHTTIVMDAVAVLASLLFVNALFAGGIAAYILASRAYSYRGIRLKRFPFTGFLTVFVFQGAWIYIFTQLGAAPEASIDPLPALVASCLIGALYPLTQVYQHAADKADGVTTLSIRLGKRGSFIFSALLFLVASAGLYYHFHTLGRVNHFGWFLLEGLPVVGFFGYWMLRVWKNEAAADFRHSFLMNAVATVCTTAYFLTLILLKP</sequence>
<name>A0ABP8G8B5_9BACT</name>
<proteinExistence type="predicted"/>
<evidence type="ECO:0000256" key="2">
    <source>
        <dbReference type="ARBA" id="ARBA00022692"/>
    </source>
</evidence>
<comment type="caution">
    <text evidence="6">The sequence shown here is derived from an EMBL/GenBank/DDBJ whole genome shotgun (WGS) entry which is preliminary data.</text>
</comment>
<feature type="transmembrane region" description="Helical" evidence="5">
    <location>
        <begin position="150"/>
        <end position="170"/>
    </location>
</feature>
<dbReference type="EMBL" id="BAABGY010000001">
    <property type="protein sequence ID" value="GAA4319452.1"/>
    <property type="molecule type" value="Genomic_DNA"/>
</dbReference>
<evidence type="ECO:0000313" key="6">
    <source>
        <dbReference type="EMBL" id="GAA4319452.1"/>
    </source>
</evidence>
<evidence type="ECO:0000256" key="5">
    <source>
        <dbReference type="SAM" id="Phobius"/>
    </source>
</evidence>
<dbReference type="InterPro" id="IPR000537">
    <property type="entry name" value="UbiA_prenyltransferase"/>
</dbReference>
<dbReference type="Gene3D" id="1.20.120.1780">
    <property type="entry name" value="UbiA prenyltransferase"/>
    <property type="match status" value="1"/>
</dbReference>
<reference evidence="7" key="1">
    <citation type="journal article" date="2019" name="Int. J. Syst. Evol. Microbiol.">
        <title>The Global Catalogue of Microorganisms (GCM) 10K type strain sequencing project: providing services to taxonomists for standard genome sequencing and annotation.</title>
        <authorList>
            <consortium name="The Broad Institute Genomics Platform"/>
            <consortium name="The Broad Institute Genome Sequencing Center for Infectious Disease"/>
            <person name="Wu L."/>
            <person name="Ma J."/>
        </authorList>
    </citation>
    <scope>NUCLEOTIDE SEQUENCE [LARGE SCALE GENOMIC DNA]</scope>
    <source>
        <strain evidence="7">JCM 17919</strain>
    </source>
</reference>
<evidence type="ECO:0000256" key="3">
    <source>
        <dbReference type="ARBA" id="ARBA00022989"/>
    </source>
</evidence>
<comment type="subcellular location">
    <subcellularLocation>
        <location evidence="1">Membrane</location>
        <topology evidence="1">Multi-pass membrane protein</topology>
    </subcellularLocation>
</comment>
<evidence type="ECO:0008006" key="8">
    <source>
        <dbReference type="Google" id="ProtNLM"/>
    </source>
</evidence>